<dbReference type="PROSITE" id="PS50893">
    <property type="entry name" value="ABC_TRANSPORTER_2"/>
    <property type="match status" value="1"/>
</dbReference>
<dbReference type="InterPro" id="IPR003593">
    <property type="entry name" value="AAA+_ATPase"/>
</dbReference>
<dbReference type="GO" id="GO:0090374">
    <property type="term" value="P:oligopeptide export from mitochondrion"/>
    <property type="evidence" value="ECO:0007669"/>
    <property type="project" value="TreeGrafter"/>
</dbReference>
<evidence type="ECO:0000256" key="3">
    <source>
        <dbReference type="ARBA" id="ARBA00022741"/>
    </source>
</evidence>
<dbReference type="CDD" id="cd07346">
    <property type="entry name" value="ABC_6TM_exporters"/>
    <property type="match status" value="1"/>
</dbReference>
<dbReference type="Gene3D" id="3.40.50.300">
    <property type="entry name" value="P-loop containing nucleotide triphosphate hydrolases"/>
    <property type="match status" value="2"/>
</dbReference>
<evidence type="ECO:0000259" key="8">
    <source>
        <dbReference type="PROSITE" id="PS50893"/>
    </source>
</evidence>
<protein>
    <submittedName>
        <fullName evidence="10">Multidrug transporter</fullName>
    </submittedName>
</protein>
<dbReference type="GO" id="GO:0016887">
    <property type="term" value="F:ATP hydrolysis activity"/>
    <property type="evidence" value="ECO:0007669"/>
    <property type="project" value="InterPro"/>
</dbReference>
<comment type="subcellular location">
    <subcellularLocation>
        <location evidence="1">Cell membrane</location>
        <topology evidence="1">Multi-pass membrane protein</topology>
    </subcellularLocation>
</comment>
<dbReference type="Gene3D" id="1.20.1560.10">
    <property type="entry name" value="ABC transporter type 1, transmembrane domain"/>
    <property type="match status" value="1"/>
</dbReference>
<dbReference type="EMBL" id="LPZR01000135">
    <property type="protein sequence ID" value="KYO52912.1"/>
    <property type="molecule type" value="Genomic_DNA"/>
</dbReference>
<dbReference type="PANTHER" id="PTHR43394">
    <property type="entry name" value="ATP-DEPENDENT PERMEASE MDL1, MITOCHONDRIAL"/>
    <property type="match status" value="1"/>
</dbReference>
<evidence type="ECO:0000256" key="2">
    <source>
        <dbReference type="ARBA" id="ARBA00022692"/>
    </source>
</evidence>
<feature type="domain" description="ABC transmembrane type-1" evidence="9">
    <location>
        <begin position="31"/>
        <end position="325"/>
    </location>
</feature>
<dbReference type="GO" id="GO:0015421">
    <property type="term" value="F:ABC-type oligopeptide transporter activity"/>
    <property type="evidence" value="ECO:0007669"/>
    <property type="project" value="TreeGrafter"/>
</dbReference>
<comment type="caution">
    <text evidence="10">The sequence shown here is derived from an EMBL/GenBank/DDBJ whole genome shotgun (WGS) entry which is preliminary data.</text>
</comment>
<feature type="transmembrane region" description="Helical" evidence="7">
    <location>
        <begin position="268"/>
        <end position="290"/>
    </location>
</feature>
<dbReference type="PROSITE" id="PS50929">
    <property type="entry name" value="ABC_TM1F"/>
    <property type="match status" value="1"/>
</dbReference>
<dbReference type="InterPro" id="IPR027417">
    <property type="entry name" value="P-loop_NTPase"/>
</dbReference>
<keyword evidence="4" id="KW-0067">ATP-binding</keyword>
<dbReference type="Proteomes" id="UP000075787">
    <property type="component" value="Unassembled WGS sequence"/>
</dbReference>
<evidence type="ECO:0000256" key="4">
    <source>
        <dbReference type="ARBA" id="ARBA00022840"/>
    </source>
</evidence>
<evidence type="ECO:0000256" key="5">
    <source>
        <dbReference type="ARBA" id="ARBA00022989"/>
    </source>
</evidence>
<dbReference type="GO" id="GO:0005886">
    <property type="term" value="C:plasma membrane"/>
    <property type="evidence" value="ECO:0007669"/>
    <property type="project" value="UniProtKB-SubCell"/>
</dbReference>
<dbReference type="SMART" id="SM00382">
    <property type="entry name" value="AAA"/>
    <property type="match status" value="1"/>
</dbReference>
<dbReference type="OrthoDB" id="9760920at2"/>
<dbReference type="InterPro" id="IPR003439">
    <property type="entry name" value="ABC_transporter-like_ATP-bd"/>
</dbReference>
<dbReference type="GO" id="GO:0005524">
    <property type="term" value="F:ATP binding"/>
    <property type="evidence" value="ECO:0007669"/>
    <property type="project" value="UniProtKB-KW"/>
</dbReference>
<evidence type="ECO:0000256" key="1">
    <source>
        <dbReference type="ARBA" id="ARBA00004651"/>
    </source>
</evidence>
<evidence type="ECO:0000259" key="9">
    <source>
        <dbReference type="PROSITE" id="PS50929"/>
    </source>
</evidence>
<feature type="transmembrane region" description="Helical" evidence="7">
    <location>
        <begin position="78"/>
        <end position="100"/>
    </location>
</feature>
<keyword evidence="2 7" id="KW-0812">Transmembrane</keyword>
<evidence type="ECO:0000256" key="6">
    <source>
        <dbReference type="ARBA" id="ARBA00023136"/>
    </source>
</evidence>
<dbReference type="InterPro" id="IPR011527">
    <property type="entry name" value="ABC1_TM_dom"/>
</dbReference>
<gene>
    <name evidence="10" type="ORF">AUP44_04245</name>
</gene>
<dbReference type="InterPro" id="IPR039421">
    <property type="entry name" value="Type_1_exporter"/>
</dbReference>
<dbReference type="InterPro" id="IPR036640">
    <property type="entry name" value="ABC1_TM_sf"/>
</dbReference>
<evidence type="ECO:0000256" key="7">
    <source>
        <dbReference type="SAM" id="Phobius"/>
    </source>
</evidence>
<evidence type="ECO:0000313" key="10">
    <source>
        <dbReference type="EMBL" id="KYO52912.1"/>
    </source>
</evidence>
<organism evidence="10 11">
    <name type="scientific">Tistrella mobilis</name>
    <dbReference type="NCBI Taxonomy" id="171437"/>
    <lineage>
        <taxon>Bacteria</taxon>
        <taxon>Pseudomonadati</taxon>
        <taxon>Pseudomonadota</taxon>
        <taxon>Alphaproteobacteria</taxon>
        <taxon>Geminicoccales</taxon>
        <taxon>Geminicoccaceae</taxon>
        <taxon>Tistrella</taxon>
    </lineage>
</organism>
<evidence type="ECO:0000313" key="11">
    <source>
        <dbReference type="Proteomes" id="UP000075787"/>
    </source>
</evidence>
<dbReference type="AlphaFoldDB" id="A0A161Q4C4"/>
<keyword evidence="5 7" id="KW-1133">Transmembrane helix</keyword>
<feature type="transmembrane region" description="Helical" evidence="7">
    <location>
        <begin position="31"/>
        <end position="48"/>
    </location>
</feature>
<accession>A0A161Q4C4</accession>
<keyword evidence="3" id="KW-0547">Nucleotide-binding</keyword>
<reference evidence="10 11" key="1">
    <citation type="submission" date="2015-12" db="EMBL/GenBank/DDBJ databases">
        <title>Genome sequence of Tistrella mobilis MCCC 1A02139.</title>
        <authorList>
            <person name="Lu L."/>
            <person name="Lai Q."/>
            <person name="Shao Z."/>
            <person name="Qian P."/>
        </authorList>
    </citation>
    <scope>NUCLEOTIDE SEQUENCE [LARGE SCALE GENOMIC DNA]</scope>
    <source>
        <strain evidence="10 11">MCCC 1A02139</strain>
    </source>
</reference>
<dbReference type="SUPFAM" id="SSF52540">
    <property type="entry name" value="P-loop containing nucleoside triphosphate hydrolases"/>
    <property type="match status" value="1"/>
</dbReference>
<dbReference type="SUPFAM" id="SSF90123">
    <property type="entry name" value="ABC transporter transmembrane region"/>
    <property type="match status" value="1"/>
</dbReference>
<sequence length="894" mass="99976">MGADKKNKKGCVSMEHSLFRYIVRHSLRHQIILLILTVASFPFLYIFLDLPKVILNKAIQGSDFPKTYFGFEFDQLEYLFALCAIFLLLVIVNQAFKYVINVYKGLLGERMLRRLRYDLFMRVLRFPLPHFRRTSAGETIPMITSEVEPLGGYIAEAIATPAYQGGTLLTILAFLFVQDPLMGLAAISLYPIQIYLIPKLQRKVNNLGKTRVRLMRKVSDRIGETITGIQEIRSNDTAAYELADFANRMNGVFWVRYEIYIRKFFIKFLNNFISQLGPFFFFTIGGYLVIKGQLSIGALVAVISAYKELYSPWKELLAYYQMKEDARIKYEQVVAQFEPAGMIDPDRLLSDPPKIEPFTGEIVLSGVSLADEGEIQLLEGVSLHLPLDAHTAVVGGAGSGKHELALILARLADPQSGRVTIGGQDLAGLPDAVVGRRIAFVGASTVFFNGALADNLLYGLKHRPVIARELDGEAKRLWERDLNEARRSGNCEWDINADWIDYDAVGGEGIEAVERRMIEALKIVRLDDDVFALGLRGRIDPEAEPERAARVLEGREKFHSALGAEGLGKLVEPFEVERWNDNASVAENLLFGAPRGDGEELEALVEHPFVEEVLTDGSLDADLVEAGRRIAATMIELFADLPPDHEFFEQYSFISSEDLPGYQTLLNRIEREGVGALDAQERRRLVGLALQLIPARHRLDVLDDRVRERILVARKRLMEHGPGDLKARIEFFDRTRYHARSSIQDNILFGRIVHGQAQARGKVGQKLAQVIDEAELRDVVMAAGLAFQVGSGGSRLSNAQRQKAAIARALLKRPDLLVLSEATSAVDTLEQVDLVERLREAMAGHCIVWSLQRPALARSFDRVVVMQGGRVAQTGTPDEIDQEGSAFRRLTSEG</sequence>
<proteinExistence type="predicted"/>
<name>A0A161Q4C4_9PROT</name>
<feature type="domain" description="ABC transporter" evidence="8">
    <location>
        <begin position="362"/>
        <end position="893"/>
    </location>
</feature>
<dbReference type="Pfam" id="PF00005">
    <property type="entry name" value="ABC_tran"/>
    <property type="match status" value="2"/>
</dbReference>
<dbReference type="PANTHER" id="PTHR43394:SF1">
    <property type="entry name" value="ATP-BINDING CASSETTE SUB-FAMILY B MEMBER 10, MITOCHONDRIAL"/>
    <property type="match status" value="1"/>
</dbReference>
<keyword evidence="6 7" id="KW-0472">Membrane</keyword>
<dbReference type="Pfam" id="PF00664">
    <property type="entry name" value="ABC_membrane"/>
    <property type="match status" value="1"/>
</dbReference>